<dbReference type="Pfam" id="PF00156">
    <property type="entry name" value="Pribosyltran"/>
    <property type="match status" value="1"/>
</dbReference>
<dbReference type="PANTHER" id="PTHR47505:SF1">
    <property type="entry name" value="DNA UTILIZATION PROTEIN YHGH"/>
    <property type="match status" value="1"/>
</dbReference>
<reference evidence="3 4" key="1">
    <citation type="submission" date="2023-05" db="EMBL/GenBank/DDBJ databases">
        <title>Marinobacter albus sp. nov., a marine bacterium isolated from sand in a coastal intertidal zone of huludao.</title>
        <authorList>
            <person name="Deng T."/>
        </authorList>
    </citation>
    <scope>NUCLEOTIDE SEQUENCE [LARGE SCALE GENOMIC DNA]</scope>
    <source>
        <strain evidence="3 4">M216</strain>
    </source>
</reference>
<dbReference type="InterPro" id="IPR029057">
    <property type="entry name" value="PRTase-like"/>
</dbReference>
<dbReference type="InterPro" id="IPR051910">
    <property type="entry name" value="ComF/GntX_DNA_util-trans"/>
</dbReference>
<sequence length="206" mass="23473">MACHDDLPANQWQCRTCALPLPHSARGATCGDCVSSPPPFRRSLIPWRYQFPVDKMIGRFKYNSQRQFARPLIAGLGRYLVEQLKQNPDLKPEALIPTPMHRQRRRKRGFNQAQEIAEQIGRQLDIPVAAGLVRRKQNVRAQRELNRHERLDNLRGVFEIRGPVPEHIAIVDDVVTTGATVRTLASLLREHGARDIQVWALARTPA</sequence>
<name>A0ABT7H9Z8_9GAMM</name>
<dbReference type="SUPFAM" id="SSF53271">
    <property type="entry name" value="PRTase-like"/>
    <property type="match status" value="1"/>
</dbReference>
<dbReference type="Gene3D" id="3.40.50.2020">
    <property type="match status" value="1"/>
</dbReference>
<dbReference type="RefSeq" id="WP_285367580.1">
    <property type="nucleotide sequence ID" value="NZ_JASSQD010000001.1"/>
</dbReference>
<dbReference type="EMBL" id="JASSQD010000001">
    <property type="protein sequence ID" value="MDK9557158.1"/>
    <property type="molecule type" value="Genomic_DNA"/>
</dbReference>
<comment type="similarity">
    <text evidence="1">Belongs to the ComF/GntX family.</text>
</comment>
<keyword evidence="4" id="KW-1185">Reference proteome</keyword>
<evidence type="ECO:0000259" key="2">
    <source>
        <dbReference type="Pfam" id="PF00156"/>
    </source>
</evidence>
<dbReference type="PANTHER" id="PTHR47505">
    <property type="entry name" value="DNA UTILIZATION PROTEIN YHGH"/>
    <property type="match status" value="1"/>
</dbReference>
<evidence type="ECO:0000313" key="3">
    <source>
        <dbReference type="EMBL" id="MDK9557158.1"/>
    </source>
</evidence>
<feature type="domain" description="Phosphoribosyltransferase" evidence="2">
    <location>
        <begin position="116"/>
        <end position="204"/>
    </location>
</feature>
<dbReference type="CDD" id="cd06223">
    <property type="entry name" value="PRTases_typeI"/>
    <property type="match status" value="1"/>
</dbReference>
<gene>
    <name evidence="3" type="ORF">QQF73_05915</name>
</gene>
<dbReference type="InterPro" id="IPR000836">
    <property type="entry name" value="PRTase_dom"/>
</dbReference>
<comment type="caution">
    <text evidence="3">The sequence shown here is derived from an EMBL/GenBank/DDBJ whole genome shotgun (WGS) entry which is preliminary data.</text>
</comment>
<accession>A0ABT7H9Z8</accession>
<protein>
    <submittedName>
        <fullName evidence="3">ComF family protein</fullName>
    </submittedName>
</protein>
<evidence type="ECO:0000256" key="1">
    <source>
        <dbReference type="ARBA" id="ARBA00008007"/>
    </source>
</evidence>
<proteinExistence type="inferred from homology"/>
<evidence type="ECO:0000313" key="4">
    <source>
        <dbReference type="Proteomes" id="UP001223547"/>
    </source>
</evidence>
<dbReference type="Proteomes" id="UP001223547">
    <property type="component" value="Unassembled WGS sequence"/>
</dbReference>
<organism evidence="3 4">
    <name type="scientific">Marinobacter albus</name>
    <dbReference type="NCBI Taxonomy" id="3030833"/>
    <lineage>
        <taxon>Bacteria</taxon>
        <taxon>Pseudomonadati</taxon>
        <taxon>Pseudomonadota</taxon>
        <taxon>Gammaproteobacteria</taxon>
        <taxon>Pseudomonadales</taxon>
        <taxon>Marinobacteraceae</taxon>
        <taxon>Marinobacter</taxon>
    </lineage>
</organism>